<evidence type="ECO:0000313" key="3">
    <source>
        <dbReference type="Proteomes" id="UP000662572"/>
    </source>
</evidence>
<organism evidence="2 3">
    <name type="scientific">Asticcacaulis endophyticus</name>
    <dbReference type="NCBI Taxonomy" id="1395890"/>
    <lineage>
        <taxon>Bacteria</taxon>
        <taxon>Pseudomonadati</taxon>
        <taxon>Pseudomonadota</taxon>
        <taxon>Alphaproteobacteria</taxon>
        <taxon>Caulobacterales</taxon>
        <taxon>Caulobacteraceae</taxon>
        <taxon>Asticcacaulis</taxon>
    </lineage>
</organism>
<comment type="caution">
    <text evidence="2">The sequence shown here is derived from an EMBL/GenBank/DDBJ whole genome shotgun (WGS) entry which is preliminary data.</text>
</comment>
<keyword evidence="2" id="KW-0489">Methyltransferase</keyword>
<protein>
    <submittedName>
        <fullName evidence="2">Methyltransferase</fullName>
    </submittedName>
</protein>
<dbReference type="InterPro" id="IPR029063">
    <property type="entry name" value="SAM-dependent_MTases_sf"/>
</dbReference>
<name>A0A918UQ44_9CAUL</name>
<evidence type="ECO:0000256" key="1">
    <source>
        <dbReference type="SAM" id="SignalP"/>
    </source>
</evidence>
<reference evidence="2" key="1">
    <citation type="journal article" date="2014" name="Int. J. Syst. Evol. Microbiol.">
        <title>Complete genome sequence of Corynebacterium casei LMG S-19264T (=DSM 44701T), isolated from a smear-ripened cheese.</title>
        <authorList>
            <consortium name="US DOE Joint Genome Institute (JGI-PGF)"/>
            <person name="Walter F."/>
            <person name="Albersmeier A."/>
            <person name="Kalinowski J."/>
            <person name="Ruckert C."/>
        </authorList>
    </citation>
    <scope>NUCLEOTIDE SEQUENCE</scope>
    <source>
        <strain evidence="2">KCTC 32296</strain>
    </source>
</reference>
<feature type="chain" id="PRO_5037103763" evidence="1">
    <location>
        <begin position="27"/>
        <end position="266"/>
    </location>
</feature>
<dbReference type="SUPFAM" id="SSF53335">
    <property type="entry name" value="S-adenosyl-L-methionine-dependent methyltransferases"/>
    <property type="match status" value="1"/>
</dbReference>
<dbReference type="AlphaFoldDB" id="A0A918UQ44"/>
<dbReference type="PIRSF" id="PIRSF031679">
    <property type="entry name" value="Mtase_Alr7345_prd"/>
    <property type="match status" value="1"/>
</dbReference>
<evidence type="ECO:0000313" key="2">
    <source>
        <dbReference type="EMBL" id="GGZ26235.1"/>
    </source>
</evidence>
<keyword evidence="1" id="KW-0732">Signal</keyword>
<dbReference type="GO" id="GO:0032259">
    <property type="term" value="P:methylation"/>
    <property type="evidence" value="ECO:0007669"/>
    <property type="project" value="UniProtKB-KW"/>
</dbReference>
<reference evidence="2" key="2">
    <citation type="submission" date="2020-09" db="EMBL/GenBank/DDBJ databases">
        <authorList>
            <person name="Sun Q."/>
            <person name="Kim S."/>
        </authorList>
    </citation>
    <scope>NUCLEOTIDE SEQUENCE</scope>
    <source>
        <strain evidence="2">KCTC 32296</strain>
    </source>
</reference>
<sequence>MTNFHRMFGAALMGAAIVCVSAPALAADAALKAAASGAWRAPENAARDQYRHPVEALTFWGLKPGMTVVDVNPGNKGWWTEILAPYAKATGGAYVAAVGNVANYSAGDPAIMGDVKAYTLSPTVNEVPAGSVDMVLVARYFHNWARQDGTTDAYMSAFNTMLKPGGILAVEQHRAAEGADPKAGTGYVPESYVIEAAKKAGFELVAKSEINANPKDSRDHPFGVWTLKPIRTSAARGQEPAADFDRAKYDAIGESDRMTLKFKKVK</sequence>
<feature type="signal peptide" evidence="1">
    <location>
        <begin position="1"/>
        <end position="26"/>
    </location>
</feature>
<dbReference type="Proteomes" id="UP000662572">
    <property type="component" value="Unassembled WGS sequence"/>
</dbReference>
<keyword evidence="2" id="KW-0808">Transferase</keyword>
<dbReference type="RefSeq" id="WP_229807561.1">
    <property type="nucleotide sequence ID" value="NZ_BMZB01000001.1"/>
</dbReference>
<keyword evidence="3" id="KW-1185">Reference proteome</keyword>
<proteinExistence type="predicted"/>
<dbReference type="GO" id="GO:0008168">
    <property type="term" value="F:methyltransferase activity"/>
    <property type="evidence" value="ECO:0007669"/>
    <property type="project" value="UniProtKB-KW"/>
</dbReference>
<dbReference type="InterPro" id="IPR016980">
    <property type="entry name" value="S-AdoMet-dep_MeTrfase_Alr7345"/>
</dbReference>
<accession>A0A918UQ44</accession>
<gene>
    <name evidence="2" type="ORF">GCM10011273_09660</name>
</gene>
<dbReference type="EMBL" id="BMZB01000001">
    <property type="protein sequence ID" value="GGZ26235.1"/>
    <property type="molecule type" value="Genomic_DNA"/>
</dbReference>
<dbReference type="Gene3D" id="3.40.50.150">
    <property type="entry name" value="Vaccinia Virus protein VP39"/>
    <property type="match status" value="1"/>
</dbReference>